<feature type="transmembrane region" description="Helical" evidence="1">
    <location>
        <begin position="115"/>
        <end position="132"/>
    </location>
</feature>
<dbReference type="Proteomes" id="UP000249886">
    <property type="component" value="Unassembled WGS sequence"/>
</dbReference>
<evidence type="ECO:0000313" key="3">
    <source>
        <dbReference type="Proteomes" id="UP000249886"/>
    </source>
</evidence>
<feature type="transmembrane region" description="Helical" evidence="1">
    <location>
        <begin position="7"/>
        <end position="35"/>
    </location>
</feature>
<dbReference type="EMBL" id="UARK01000034">
    <property type="protein sequence ID" value="SPW33620.1"/>
    <property type="molecule type" value="Genomic_DNA"/>
</dbReference>
<protein>
    <submittedName>
        <fullName evidence="2">Uncharacterized protein</fullName>
    </submittedName>
</protein>
<comment type="caution">
    <text evidence="2">The sequence shown here is derived from an EMBL/GenBank/DDBJ whole genome shotgun (WGS) entry which is preliminary data.</text>
</comment>
<feature type="transmembrane region" description="Helical" evidence="1">
    <location>
        <begin position="85"/>
        <end position="103"/>
    </location>
</feature>
<keyword evidence="1" id="KW-0812">Transmembrane</keyword>
<name>A0A6H9XEG3_9CORY</name>
<proteinExistence type="predicted"/>
<keyword evidence="1" id="KW-1133">Transmembrane helix</keyword>
<dbReference type="AlphaFoldDB" id="A0A6H9XEG3"/>
<gene>
    <name evidence="2" type="ORF">NCTC10254_02402</name>
</gene>
<evidence type="ECO:0000256" key="1">
    <source>
        <dbReference type="SAM" id="Phobius"/>
    </source>
</evidence>
<evidence type="ECO:0000313" key="2">
    <source>
        <dbReference type="EMBL" id="SPW33620.1"/>
    </source>
</evidence>
<organism evidence="2 3">
    <name type="scientific">Corynebacterium matruchotii</name>
    <dbReference type="NCBI Taxonomy" id="43768"/>
    <lineage>
        <taxon>Bacteria</taxon>
        <taxon>Bacillati</taxon>
        <taxon>Actinomycetota</taxon>
        <taxon>Actinomycetes</taxon>
        <taxon>Mycobacteriales</taxon>
        <taxon>Corynebacteriaceae</taxon>
        <taxon>Corynebacterium</taxon>
    </lineage>
</organism>
<dbReference type="RefSeq" id="WP_005526319.1">
    <property type="nucleotide sequence ID" value="NZ_CAUSYL010000014.1"/>
</dbReference>
<feature type="transmembrane region" description="Helical" evidence="1">
    <location>
        <begin position="153"/>
        <end position="177"/>
    </location>
</feature>
<keyword evidence="1" id="KW-0472">Membrane</keyword>
<dbReference type="GeneID" id="84574604"/>
<reference evidence="2 3" key="1">
    <citation type="submission" date="2018-06" db="EMBL/GenBank/DDBJ databases">
        <authorList>
            <consortium name="Pathogen Informatics"/>
            <person name="Doyle S."/>
        </authorList>
    </citation>
    <scope>NUCLEOTIDE SEQUENCE [LARGE SCALE GENOMIC DNA]</scope>
    <source>
        <strain evidence="2 3">NCTC10254</strain>
    </source>
</reference>
<feature type="transmembrane region" description="Helical" evidence="1">
    <location>
        <begin position="47"/>
        <end position="65"/>
    </location>
</feature>
<sequence length="179" mass="20576">MEKRDDFYELITLLITVFIRLIYPLIPLAVFPAYFMLKDDVDTTVKFFLRWACISILAVLVGYFLQSTSIFTNKKDSNNIKYIPIYIAAIIQSLALTYLFAIHQPNPDRMTQIHILSWVLFATVIHIFWIRGDRRDSPYSLIGQSFGIDSTKFTKLITVLSAFGAIGVWIAIAIIMVKQ</sequence>
<accession>A0A6H9XEG3</accession>